<gene>
    <name evidence="3" type="ORF">FA13DRAFT_1731849</name>
</gene>
<dbReference type="Proteomes" id="UP000298030">
    <property type="component" value="Unassembled WGS sequence"/>
</dbReference>
<name>A0A4Y7TD82_COPMI</name>
<protein>
    <submittedName>
        <fullName evidence="3">Uncharacterized protein</fullName>
    </submittedName>
</protein>
<keyword evidence="2" id="KW-0812">Transmembrane</keyword>
<evidence type="ECO:0000256" key="2">
    <source>
        <dbReference type="SAM" id="Phobius"/>
    </source>
</evidence>
<organism evidence="3 4">
    <name type="scientific">Coprinellus micaceus</name>
    <name type="common">Glistening ink-cap mushroom</name>
    <name type="synonym">Coprinus micaceus</name>
    <dbReference type="NCBI Taxonomy" id="71717"/>
    <lineage>
        <taxon>Eukaryota</taxon>
        <taxon>Fungi</taxon>
        <taxon>Dikarya</taxon>
        <taxon>Basidiomycota</taxon>
        <taxon>Agaricomycotina</taxon>
        <taxon>Agaricomycetes</taxon>
        <taxon>Agaricomycetidae</taxon>
        <taxon>Agaricales</taxon>
        <taxon>Agaricineae</taxon>
        <taxon>Psathyrellaceae</taxon>
        <taxon>Coprinellus</taxon>
    </lineage>
</organism>
<keyword evidence="2" id="KW-0472">Membrane</keyword>
<sequence length="247" mass="26821">MKGALKRAATGFIKRQQRGEPGDEDIGEGRNEKKNKEQTQMKAKKKRFRLSFSGLRLESDTTNCGPRDLPQPETRLPSGDLPARTFSDLLEERHQSASLTPVALSEGVLSLHALLGGLQHRLPSPIVPEERAGTQPAVQSLMPCPASDLDNHRGLNAFTGSHSFRGETLDFAVAGGNMTRVVEINFHVNGQLLLGGSVAGQSEAGPWMPSMRSGRHFPCHILLNGILLSSFFLCFLVILFGLGLTVT</sequence>
<keyword evidence="2" id="KW-1133">Transmembrane helix</keyword>
<proteinExistence type="predicted"/>
<feature type="transmembrane region" description="Helical" evidence="2">
    <location>
        <begin position="221"/>
        <end position="244"/>
    </location>
</feature>
<accession>A0A4Y7TD82</accession>
<feature type="compositionally biased region" description="Basic and acidic residues" evidence="1">
    <location>
        <begin position="17"/>
        <end position="39"/>
    </location>
</feature>
<evidence type="ECO:0000313" key="4">
    <source>
        <dbReference type="Proteomes" id="UP000298030"/>
    </source>
</evidence>
<comment type="caution">
    <text evidence="3">The sequence shown here is derived from an EMBL/GenBank/DDBJ whole genome shotgun (WGS) entry which is preliminary data.</text>
</comment>
<evidence type="ECO:0000313" key="3">
    <source>
        <dbReference type="EMBL" id="TEB32100.1"/>
    </source>
</evidence>
<reference evidence="3 4" key="1">
    <citation type="journal article" date="2019" name="Nat. Ecol. Evol.">
        <title>Megaphylogeny resolves global patterns of mushroom evolution.</title>
        <authorList>
            <person name="Varga T."/>
            <person name="Krizsan K."/>
            <person name="Foldi C."/>
            <person name="Dima B."/>
            <person name="Sanchez-Garcia M."/>
            <person name="Sanchez-Ramirez S."/>
            <person name="Szollosi G.J."/>
            <person name="Szarkandi J.G."/>
            <person name="Papp V."/>
            <person name="Albert L."/>
            <person name="Andreopoulos W."/>
            <person name="Angelini C."/>
            <person name="Antonin V."/>
            <person name="Barry K.W."/>
            <person name="Bougher N.L."/>
            <person name="Buchanan P."/>
            <person name="Buyck B."/>
            <person name="Bense V."/>
            <person name="Catcheside P."/>
            <person name="Chovatia M."/>
            <person name="Cooper J."/>
            <person name="Damon W."/>
            <person name="Desjardin D."/>
            <person name="Finy P."/>
            <person name="Geml J."/>
            <person name="Haridas S."/>
            <person name="Hughes K."/>
            <person name="Justo A."/>
            <person name="Karasinski D."/>
            <person name="Kautmanova I."/>
            <person name="Kiss B."/>
            <person name="Kocsube S."/>
            <person name="Kotiranta H."/>
            <person name="LaButti K.M."/>
            <person name="Lechner B.E."/>
            <person name="Liimatainen K."/>
            <person name="Lipzen A."/>
            <person name="Lukacs Z."/>
            <person name="Mihaltcheva S."/>
            <person name="Morgado L.N."/>
            <person name="Niskanen T."/>
            <person name="Noordeloos M.E."/>
            <person name="Ohm R.A."/>
            <person name="Ortiz-Santana B."/>
            <person name="Ovrebo C."/>
            <person name="Racz N."/>
            <person name="Riley R."/>
            <person name="Savchenko A."/>
            <person name="Shiryaev A."/>
            <person name="Soop K."/>
            <person name="Spirin V."/>
            <person name="Szebenyi C."/>
            <person name="Tomsovsky M."/>
            <person name="Tulloss R.E."/>
            <person name="Uehling J."/>
            <person name="Grigoriev I.V."/>
            <person name="Vagvolgyi C."/>
            <person name="Papp T."/>
            <person name="Martin F.M."/>
            <person name="Miettinen O."/>
            <person name="Hibbett D.S."/>
            <person name="Nagy L.G."/>
        </authorList>
    </citation>
    <scope>NUCLEOTIDE SEQUENCE [LARGE SCALE GENOMIC DNA]</scope>
    <source>
        <strain evidence="3 4">FP101781</strain>
    </source>
</reference>
<feature type="region of interest" description="Disordered" evidence="1">
    <location>
        <begin position="1"/>
        <end position="80"/>
    </location>
</feature>
<evidence type="ECO:0000256" key="1">
    <source>
        <dbReference type="SAM" id="MobiDB-lite"/>
    </source>
</evidence>
<keyword evidence="4" id="KW-1185">Reference proteome</keyword>
<dbReference type="AlphaFoldDB" id="A0A4Y7TD82"/>
<dbReference type="EMBL" id="QPFP01000016">
    <property type="protein sequence ID" value="TEB32100.1"/>
    <property type="molecule type" value="Genomic_DNA"/>
</dbReference>